<organism evidence="8 9">
    <name type="scientific">Pomacea canaliculata</name>
    <name type="common">Golden apple snail</name>
    <dbReference type="NCBI Taxonomy" id="400727"/>
    <lineage>
        <taxon>Eukaryota</taxon>
        <taxon>Metazoa</taxon>
        <taxon>Spiralia</taxon>
        <taxon>Lophotrochozoa</taxon>
        <taxon>Mollusca</taxon>
        <taxon>Gastropoda</taxon>
        <taxon>Caenogastropoda</taxon>
        <taxon>Architaenioglossa</taxon>
        <taxon>Ampullarioidea</taxon>
        <taxon>Ampullariidae</taxon>
        <taxon>Pomacea</taxon>
    </lineage>
</organism>
<feature type="coiled-coil region" evidence="6">
    <location>
        <begin position="405"/>
        <end position="432"/>
    </location>
</feature>
<protein>
    <recommendedName>
        <fullName evidence="10">Outer dense fiber protein 2</fullName>
    </recommendedName>
</protein>
<sequence length="767" mass="89572">MTLEKGLRPTNPIHVHVDETTPVHLHMKRTKRTKSGVPAGGITASNRRPRSTRRATTSATTARARSCSPRAGPWVPAPGKATRGARVTWQSPTRRVEMEQPHGSDPSTDEEEVVQGKERQYEERIHNLMNQVGTLKNEVDLQMALRELDAHGNLLDTSQRTIERQEATLHSMEQELQSCEQENFLLRKSVDITKTEKELLNREREQLMKKLIEVEMDGQAAQQHVRELRDVIRRLRDDNRLGMSSSDAVRLNKLKEAFFEKMADFEATNRALRRLLREHHRSESEATRLVDQRDLLLRKVADGETSLERLRRELIDKERLVEELQGQVMAQREETLALSKLQEALETTRAHLQKQLRTKEADCNRMAVQIRTLEGQLSQCKIEMDHLQEFVSSAKHRGDADKEALKKATRRADELEMMVNRMEEKAKLQVENLTECLHEKTTEVTALRLECERMKSSEDMMRSKMTATEEQVLQLRSSISQYEHLVQEYRGQIDQSRRDVDQTHVRMEEKQREATRLQRDNEVELEKVKLRLHQRLQELEPLPELLRTTELRLHEASEKLLQYERRNTENTRLIAELTAKVENRGEAVGSLQERIHESQEESRVLQARLEVIERRVKELEDSNRELTAQVARKEEALHQLHLQLEEKSREGAVLTRQLENTLTDLRQQQDNARDRFSSKERTYQSRVVDLESQLSQSRAEIARIKREKEESERKFNSRLYDLKDRLEQCHSTNRSMQNYVQFLKNSYANVFGETSTFGNSSYKPPIP</sequence>
<evidence type="ECO:0000313" key="8">
    <source>
        <dbReference type="EMBL" id="PVD21867.1"/>
    </source>
</evidence>
<evidence type="ECO:0000256" key="4">
    <source>
        <dbReference type="ARBA" id="ARBA00023054"/>
    </source>
</evidence>
<evidence type="ECO:0000256" key="3">
    <source>
        <dbReference type="ARBA" id="ARBA00022490"/>
    </source>
</evidence>
<dbReference type="Proteomes" id="UP000245119">
    <property type="component" value="Linkage Group LG11"/>
</dbReference>
<evidence type="ECO:0000313" key="9">
    <source>
        <dbReference type="Proteomes" id="UP000245119"/>
    </source>
</evidence>
<dbReference type="AlphaFoldDB" id="A0A2T7NL13"/>
<proteinExistence type="inferred from homology"/>
<dbReference type="GO" id="GO:0005813">
    <property type="term" value="C:centrosome"/>
    <property type="evidence" value="ECO:0007669"/>
    <property type="project" value="UniProtKB-SubCell"/>
</dbReference>
<keyword evidence="3" id="KW-0963">Cytoplasm</keyword>
<evidence type="ECO:0008006" key="10">
    <source>
        <dbReference type="Google" id="ProtNLM"/>
    </source>
</evidence>
<gene>
    <name evidence="8" type="ORF">C0Q70_17669</name>
</gene>
<evidence type="ECO:0000256" key="1">
    <source>
        <dbReference type="ARBA" id="ARBA00004300"/>
    </source>
</evidence>
<evidence type="ECO:0000256" key="5">
    <source>
        <dbReference type="ARBA" id="ARBA00023212"/>
    </source>
</evidence>
<comment type="caution">
    <text evidence="8">The sequence shown here is derived from an EMBL/GenBank/DDBJ whole genome shotgun (WGS) entry which is preliminary data.</text>
</comment>
<reference evidence="8 9" key="1">
    <citation type="submission" date="2018-04" db="EMBL/GenBank/DDBJ databases">
        <title>The genome of golden apple snail Pomacea canaliculata provides insight into stress tolerance and invasive adaptation.</title>
        <authorList>
            <person name="Liu C."/>
            <person name="Liu B."/>
            <person name="Ren Y."/>
            <person name="Zhang Y."/>
            <person name="Wang H."/>
            <person name="Li S."/>
            <person name="Jiang F."/>
            <person name="Yin L."/>
            <person name="Zhang G."/>
            <person name="Qian W."/>
            <person name="Fan W."/>
        </authorList>
    </citation>
    <scope>NUCLEOTIDE SEQUENCE [LARGE SCALE GENOMIC DNA]</scope>
    <source>
        <strain evidence="8">SZHN2017</strain>
        <tissue evidence="8">Muscle</tissue>
    </source>
</reference>
<dbReference type="STRING" id="400727.A0A2T7NL13"/>
<feature type="region of interest" description="Disordered" evidence="7">
    <location>
        <begin position="29"/>
        <end position="118"/>
    </location>
</feature>
<dbReference type="Gene3D" id="1.10.287.1490">
    <property type="match status" value="1"/>
</dbReference>
<dbReference type="EMBL" id="PZQS01000011">
    <property type="protein sequence ID" value="PVD21867.1"/>
    <property type="molecule type" value="Genomic_DNA"/>
</dbReference>
<dbReference type="InterPro" id="IPR026099">
    <property type="entry name" value="Odf2-rel"/>
</dbReference>
<name>A0A2T7NL13_POMCA</name>
<comment type="subcellular location">
    <subcellularLocation>
        <location evidence="1">Cytoplasm</location>
        <location evidence="1">Cytoskeleton</location>
        <location evidence="1">Microtubule organizing center</location>
        <location evidence="1">Centrosome</location>
    </subcellularLocation>
</comment>
<dbReference type="GO" id="GO:1902017">
    <property type="term" value="P:regulation of cilium assembly"/>
    <property type="evidence" value="ECO:0007669"/>
    <property type="project" value="TreeGrafter"/>
</dbReference>
<evidence type="ECO:0000256" key="6">
    <source>
        <dbReference type="SAM" id="Coils"/>
    </source>
</evidence>
<keyword evidence="9" id="KW-1185">Reference proteome</keyword>
<feature type="compositionally biased region" description="Low complexity" evidence="7">
    <location>
        <begin position="54"/>
        <end position="71"/>
    </location>
</feature>
<evidence type="ECO:0000256" key="2">
    <source>
        <dbReference type="ARBA" id="ARBA00009316"/>
    </source>
</evidence>
<comment type="similarity">
    <text evidence="2">Belongs to the ODF2 family.</text>
</comment>
<keyword evidence="5" id="KW-0206">Cytoskeleton</keyword>
<feature type="coiled-coil region" evidence="6">
    <location>
        <begin position="479"/>
        <end position="714"/>
    </location>
</feature>
<dbReference type="PANTHER" id="PTHR23162">
    <property type="entry name" value="OUTER DENSE FIBER OF SPERM TAILS 2"/>
    <property type="match status" value="1"/>
</dbReference>
<accession>A0A2T7NL13</accession>
<evidence type="ECO:0000256" key="7">
    <source>
        <dbReference type="SAM" id="MobiDB-lite"/>
    </source>
</evidence>
<dbReference type="PANTHER" id="PTHR23162:SF10">
    <property type="entry name" value="FI13205P"/>
    <property type="match status" value="1"/>
</dbReference>
<feature type="coiled-coil region" evidence="6">
    <location>
        <begin position="118"/>
        <end position="217"/>
    </location>
</feature>
<dbReference type="OrthoDB" id="413404at2759"/>
<keyword evidence="4 6" id="KW-0175">Coiled coil</keyword>
<feature type="coiled-coil region" evidence="6">
    <location>
        <begin position="272"/>
        <end position="362"/>
    </location>
</feature>